<proteinExistence type="predicted"/>
<dbReference type="AlphaFoldDB" id="A0A077ZAW4"/>
<name>A0A077ZAW4_TRITR</name>
<dbReference type="EMBL" id="HG806164">
    <property type="protein sequence ID" value="CDW57441.1"/>
    <property type="molecule type" value="Genomic_DNA"/>
</dbReference>
<evidence type="ECO:0000313" key="1">
    <source>
        <dbReference type="EMBL" id="CDW57441.1"/>
    </source>
</evidence>
<dbReference type="Gene3D" id="3.30.470.20">
    <property type="entry name" value="ATP-grasp fold, B domain"/>
    <property type="match status" value="1"/>
</dbReference>
<reference evidence="1" key="2">
    <citation type="submission" date="2014-03" db="EMBL/GenBank/DDBJ databases">
        <title>The whipworm genome and dual-species transcriptomics of an intimate host-pathogen interaction.</title>
        <authorList>
            <person name="Foth B.J."/>
            <person name="Tsai I.J."/>
            <person name="Reid A.J."/>
            <person name="Bancroft A.J."/>
            <person name="Nichol S."/>
            <person name="Tracey A."/>
            <person name="Holroyd N."/>
            <person name="Cotton J.A."/>
            <person name="Stanley E.J."/>
            <person name="Zarowiecki M."/>
            <person name="Liu J.Z."/>
            <person name="Huckvale T."/>
            <person name="Cooper P.J."/>
            <person name="Grencis R.K."/>
            <person name="Berriman M."/>
        </authorList>
    </citation>
    <scope>NUCLEOTIDE SEQUENCE [LARGE SCALE GENOMIC DNA]</scope>
</reference>
<organism evidence="1 2">
    <name type="scientific">Trichuris trichiura</name>
    <name type="common">Whipworm</name>
    <name type="synonym">Trichocephalus trichiurus</name>
    <dbReference type="NCBI Taxonomy" id="36087"/>
    <lineage>
        <taxon>Eukaryota</taxon>
        <taxon>Metazoa</taxon>
        <taxon>Ecdysozoa</taxon>
        <taxon>Nematoda</taxon>
        <taxon>Enoplea</taxon>
        <taxon>Dorylaimia</taxon>
        <taxon>Trichinellida</taxon>
        <taxon>Trichuridae</taxon>
        <taxon>Trichuris</taxon>
    </lineage>
</organism>
<protein>
    <submittedName>
        <fullName evidence="1">ATP-grasp 4 domain containing protein</fullName>
    </submittedName>
</protein>
<dbReference type="Proteomes" id="UP000030665">
    <property type="component" value="Unassembled WGS sequence"/>
</dbReference>
<sequence length="482" mass="54859">MPTRSGTSSPHIVNASTEVEQSSKDYQSIQLSSLRQIAKEGNSRCLIVLKARKAFTTDLIGLRQACGANTLPILLASDKVFSKLTAAQKGQFFLIITYPLMDEEKKSQCWCDLTEVSYKEVGPKLRHLLRHVQASQCSLVVSEEPLVYYAAKLRRQFKIPGAQPDDILRFTNKASMRITLSRFQPAANGPTVDDVKFCSMFTGRTTMTSAQFERLLLDAGLQYPLVLKPQSSCGSFDVQIVRDRTEVHRWHSEHGQLCKPYIAEEMLAGDQYAAYMLIFQGKIQWFRIYRNRRPIVAFVRDRLPLAKLELCQEDDEYAAHCAYVNYLATAFSPIPDGMFTAEYFRRPNGNFQFLENCIRLPGGPLVTLVQLAERMNLEVAHLSGQYFSPATTKATERVLTAYIRYPTRRGVITSIRQPPETLRSRVYALWRVQVGQRTEDPVELSGKYVALQLLLLNTNYGHLKADFTTCMNEYEPFEILKD</sequence>
<dbReference type="SUPFAM" id="SSF56059">
    <property type="entry name" value="Glutathione synthetase ATP-binding domain-like"/>
    <property type="match status" value="1"/>
</dbReference>
<keyword evidence="2" id="KW-1185">Reference proteome</keyword>
<accession>A0A077ZAW4</accession>
<evidence type="ECO:0000313" key="2">
    <source>
        <dbReference type="Proteomes" id="UP000030665"/>
    </source>
</evidence>
<reference evidence="1" key="1">
    <citation type="submission" date="2014-01" db="EMBL/GenBank/DDBJ databases">
        <authorList>
            <person name="Aslett M."/>
        </authorList>
    </citation>
    <scope>NUCLEOTIDE SEQUENCE</scope>
</reference>
<dbReference type="OrthoDB" id="5801825at2759"/>
<gene>
    <name evidence="1" type="ORF">TTRE_0000573301</name>
</gene>
<dbReference type="Gene3D" id="3.40.50.20">
    <property type="match status" value="1"/>
</dbReference>